<protein>
    <submittedName>
        <fullName evidence="1">Uncharacterized protein</fullName>
    </submittedName>
</protein>
<feature type="non-terminal residue" evidence="1">
    <location>
        <position position="67"/>
    </location>
</feature>
<proteinExistence type="predicted"/>
<gene>
    <name evidence="1" type="ORF">BN2614_LOCUS1</name>
</gene>
<sequence>SDHLFSSRCEGFFVPIFRTLVGNSWGHALYKNTILNKLVLVITALYQIASPFQLRMKRFLDKELVKI</sequence>
<keyword evidence="2" id="KW-1185">Reference proteome</keyword>
<comment type="caution">
    <text evidence="1">The sequence shown here is derived from an EMBL/GenBank/DDBJ whole genome shotgun (WGS) entry which is preliminary data.</text>
</comment>
<accession>A0A9X9Q049</accession>
<feature type="non-terminal residue" evidence="1">
    <location>
        <position position="1"/>
    </location>
</feature>
<dbReference type="EMBL" id="CYRY02012774">
    <property type="protein sequence ID" value="VCW83742.1"/>
    <property type="molecule type" value="Genomic_DNA"/>
</dbReference>
<evidence type="ECO:0000313" key="2">
    <source>
        <dbReference type="Proteomes" id="UP000269945"/>
    </source>
</evidence>
<evidence type="ECO:0000313" key="1">
    <source>
        <dbReference type="EMBL" id="VCW83742.1"/>
    </source>
</evidence>
<reference evidence="1 2" key="1">
    <citation type="submission" date="2018-10" db="EMBL/GenBank/DDBJ databases">
        <authorList>
            <person name="Ekblom R."/>
            <person name="Jareborg N."/>
        </authorList>
    </citation>
    <scope>NUCLEOTIDE SEQUENCE [LARGE SCALE GENOMIC DNA]</scope>
    <source>
        <tissue evidence="1">Muscle</tissue>
    </source>
</reference>
<name>A0A9X9Q049_GULGU</name>
<dbReference type="AlphaFoldDB" id="A0A9X9Q049"/>
<dbReference type="Proteomes" id="UP000269945">
    <property type="component" value="Unassembled WGS sequence"/>
</dbReference>
<organism evidence="1 2">
    <name type="scientific">Gulo gulo</name>
    <name type="common">Wolverine</name>
    <name type="synonym">Gluton</name>
    <dbReference type="NCBI Taxonomy" id="48420"/>
    <lineage>
        <taxon>Eukaryota</taxon>
        <taxon>Metazoa</taxon>
        <taxon>Chordata</taxon>
        <taxon>Craniata</taxon>
        <taxon>Vertebrata</taxon>
        <taxon>Euteleostomi</taxon>
        <taxon>Mammalia</taxon>
        <taxon>Eutheria</taxon>
        <taxon>Laurasiatheria</taxon>
        <taxon>Carnivora</taxon>
        <taxon>Caniformia</taxon>
        <taxon>Musteloidea</taxon>
        <taxon>Mustelidae</taxon>
        <taxon>Guloninae</taxon>
        <taxon>Gulo</taxon>
    </lineage>
</organism>